<accession>A0AB94IMR3</accession>
<dbReference type="PROSITE" id="PS51170">
    <property type="entry name" value="CW"/>
    <property type="match status" value="1"/>
</dbReference>
<organism evidence="3 4">
    <name type="scientific">Neobacillus vireti LMG 21834</name>
    <dbReference type="NCBI Taxonomy" id="1131730"/>
    <lineage>
        <taxon>Bacteria</taxon>
        <taxon>Bacillati</taxon>
        <taxon>Bacillota</taxon>
        <taxon>Bacilli</taxon>
        <taxon>Bacillales</taxon>
        <taxon>Bacillaceae</taxon>
        <taxon>Neobacillus</taxon>
    </lineage>
</organism>
<dbReference type="RefSeq" id="WP_024028805.1">
    <property type="nucleotide sequence ID" value="NZ_ALAN01000071.1"/>
</dbReference>
<evidence type="ECO:0000313" key="4">
    <source>
        <dbReference type="Proteomes" id="UP000018877"/>
    </source>
</evidence>
<gene>
    <name evidence="3" type="ORF">BAVI_13109</name>
</gene>
<evidence type="ECO:0000256" key="2">
    <source>
        <dbReference type="PROSITE-ProRule" id="PRU00591"/>
    </source>
</evidence>
<proteinExistence type="predicted"/>
<feature type="repeat" description="Cell wall-binding" evidence="2">
    <location>
        <begin position="2"/>
        <end position="21"/>
    </location>
</feature>
<evidence type="ECO:0000313" key="3">
    <source>
        <dbReference type="EMBL" id="ETI68411.1"/>
    </source>
</evidence>
<protein>
    <submittedName>
        <fullName evidence="3">Uncharacterized protein</fullName>
    </submittedName>
</protein>
<dbReference type="Gene3D" id="2.10.270.10">
    <property type="entry name" value="Cholin Binding"/>
    <property type="match status" value="1"/>
</dbReference>
<dbReference type="SUPFAM" id="SSF69360">
    <property type="entry name" value="Cell wall binding repeat"/>
    <property type="match status" value="1"/>
</dbReference>
<evidence type="ECO:0000256" key="1">
    <source>
        <dbReference type="ARBA" id="ARBA00022737"/>
    </source>
</evidence>
<dbReference type="Pfam" id="PF01473">
    <property type="entry name" value="Choline_bind_1"/>
    <property type="match status" value="1"/>
</dbReference>
<dbReference type="AlphaFoldDB" id="A0AB94IMR3"/>
<keyword evidence="4" id="KW-1185">Reference proteome</keyword>
<sequence>MLTGWQFIKGKWDYLNPNGDMRIGWLREGQVVLPQ</sequence>
<dbReference type="Proteomes" id="UP000018877">
    <property type="component" value="Unassembled WGS sequence"/>
</dbReference>
<keyword evidence="1" id="KW-0677">Repeat</keyword>
<reference evidence="3 4" key="1">
    <citation type="journal article" date="2014" name="Environ. Microbiol.">
        <title>The nitrate-ammonifying and nosZ-carrying bacterium Bacillus vireti is a potent source and sink for nitric and nitrous oxide under high nitrate conditions.</title>
        <authorList>
            <person name="Mania D."/>
            <person name="Heylen K."/>
            <person name="van Spanning R.J."/>
            <person name="Frostegard A."/>
        </authorList>
    </citation>
    <scope>NUCLEOTIDE SEQUENCE [LARGE SCALE GENOMIC DNA]</scope>
    <source>
        <strain evidence="3 4">LMG 21834</strain>
    </source>
</reference>
<dbReference type="EMBL" id="ALAN01000071">
    <property type="protein sequence ID" value="ETI68411.1"/>
    <property type="molecule type" value="Genomic_DNA"/>
</dbReference>
<comment type="caution">
    <text evidence="3">The sequence shown here is derived from an EMBL/GenBank/DDBJ whole genome shotgun (WGS) entry which is preliminary data.</text>
</comment>
<name>A0AB94IMR3_9BACI</name>
<dbReference type="InterPro" id="IPR018337">
    <property type="entry name" value="Cell_wall/Cho-bd_repeat"/>
</dbReference>